<keyword evidence="2" id="KW-1133">Transmembrane helix</keyword>
<comment type="caution">
    <text evidence="3">The sequence shown here is derived from an EMBL/GenBank/DDBJ whole genome shotgun (WGS) entry which is preliminary data.</text>
</comment>
<evidence type="ECO:0000256" key="1">
    <source>
        <dbReference type="SAM" id="MobiDB-lite"/>
    </source>
</evidence>
<name>A0A0V0QHR0_PSEPJ</name>
<accession>A0A0V0QHR0</accession>
<feature type="compositionally biased region" description="Basic and acidic residues" evidence="1">
    <location>
        <begin position="270"/>
        <end position="286"/>
    </location>
</feature>
<dbReference type="PANTHER" id="PTHR31398">
    <property type="entry name" value="MEIOTIC NUCLEAR DIVISION PROTEIN 1 HOMOLOG"/>
    <property type="match status" value="1"/>
</dbReference>
<evidence type="ECO:0000256" key="2">
    <source>
        <dbReference type="SAM" id="Phobius"/>
    </source>
</evidence>
<keyword evidence="4" id="KW-1185">Reference proteome</keyword>
<feature type="region of interest" description="Disordered" evidence="1">
    <location>
        <begin position="263"/>
        <end position="286"/>
    </location>
</feature>
<evidence type="ECO:0000313" key="3">
    <source>
        <dbReference type="EMBL" id="KRX01658.1"/>
    </source>
</evidence>
<feature type="transmembrane region" description="Helical" evidence="2">
    <location>
        <begin position="205"/>
        <end position="227"/>
    </location>
</feature>
<keyword evidence="2" id="KW-0472">Membrane</keyword>
<dbReference type="InParanoid" id="A0A0V0QHR0"/>
<dbReference type="GO" id="GO:0007131">
    <property type="term" value="P:reciprocal meiotic recombination"/>
    <property type="evidence" value="ECO:0007669"/>
    <property type="project" value="TreeGrafter"/>
</dbReference>
<dbReference type="GO" id="GO:0005634">
    <property type="term" value="C:nucleus"/>
    <property type="evidence" value="ECO:0007669"/>
    <property type="project" value="TreeGrafter"/>
</dbReference>
<dbReference type="OMA" id="FLCHQIT"/>
<feature type="compositionally biased region" description="Polar residues" evidence="1">
    <location>
        <begin position="427"/>
        <end position="436"/>
    </location>
</feature>
<dbReference type="PANTHER" id="PTHR31398:SF0">
    <property type="entry name" value="MEIOTIC NUCLEAR DIVISION PROTEIN 1 HOMOLOG"/>
    <property type="match status" value="1"/>
</dbReference>
<proteinExistence type="predicted"/>
<reference evidence="3 4" key="1">
    <citation type="journal article" date="2015" name="Sci. Rep.">
        <title>Genome of the facultative scuticociliatosis pathogen Pseudocohnilembus persalinus provides insight into its virulence through horizontal gene transfer.</title>
        <authorList>
            <person name="Xiong J."/>
            <person name="Wang G."/>
            <person name="Cheng J."/>
            <person name="Tian M."/>
            <person name="Pan X."/>
            <person name="Warren A."/>
            <person name="Jiang C."/>
            <person name="Yuan D."/>
            <person name="Miao W."/>
        </authorList>
    </citation>
    <scope>NUCLEOTIDE SEQUENCE [LARGE SCALE GENOMIC DNA]</scope>
    <source>
        <strain evidence="3">36N120E</strain>
    </source>
</reference>
<feature type="compositionally biased region" description="Basic and acidic residues" evidence="1">
    <location>
        <begin position="403"/>
        <end position="426"/>
    </location>
</feature>
<organism evidence="3 4">
    <name type="scientific">Pseudocohnilembus persalinus</name>
    <name type="common">Ciliate</name>
    <dbReference type="NCBI Taxonomy" id="266149"/>
    <lineage>
        <taxon>Eukaryota</taxon>
        <taxon>Sar</taxon>
        <taxon>Alveolata</taxon>
        <taxon>Ciliophora</taxon>
        <taxon>Intramacronucleata</taxon>
        <taxon>Oligohymenophorea</taxon>
        <taxon>Scuticociliatia</taxon>
        <taxon>Philasterida</taxon>
        <taxon>Pseudocohnilembidae</taxon>
        <taxon>Pseudocohnilembus</taxon>
    </lineage>
</organism>
<dbReference type="EMBL" id="LDAU01000168">
    <property type="protein sequence ID" value="KRX01658.1"/>
    <property type="molecule type" value="Genomic_DNA"/>
</dbReference>
<feature type="region of interest" description="Disordered" evidence="1">
    <location>
        <begin position="403"/>
        <end position="436"/>
    </location>
</feature>
<dbReference type="OrthoDB" id="299692at2759"/>
<sequence>MVPCTLEHFSQLYTDGYVDWEEVFYFQGLEDFLCPPLNYDFKLGGIYTSENFYFMKYEVNLCQNQTDIIDENIDYSSACAPQEEIDEFISGVNQNFQIYYPSTIVNPDNNKQPKQRFLYDQMYFELQAGKMYKSSNIYFREVIIETDENIMIQESKVNETLALNQPQDFREQVQVGSDLIPGEFYIRRSPYTIVHKRSYQKLDDLASYIGGFSECFIFFATVIIGYYNETTLSISLANKLYNFKYSKDKNKDEGQLKRSLLKDSGGYLKGNEKENEKNDEINTKKETGTEKRNAYLKAKSIKQIIQERQKVMDNITVESITKELDDSDFQEENMQNLKFQDQINDKEIEMNLKTNGNQIEYNNNQKLNGEIVKDKKIEIEMAMHSQIQNKNKNQQKIQNDNKIKNQGQKEDQLKQQKSGKQKDKTKFQNGGQKSLNKFNNKSLYEGLGFKSKSQFLENQFQLLVEKNRSHVNLTVKYFLNKIFCDKFFQNEEVEMIKEARKRVRQDLDIQLVLECIKEIQKIKDTQYDNDQQVLFNFFSKPTLKVEKYYNEEKFRQKKLEEQEKFEQFVQRSAKNFKNFNDNGKNIQNADFNGNLKNRFKKTGFNQWSKQQYYGIERYYNLYRTYQKLLENGKNQELNQKIIQQLGKEIQEIFETSKLINNLDENEEKQFKVQKYLDLNMIKQDLQDKEVQRRDLL</sequence>
<protein>
    <submittedName>
        <fullName evidence="3">Uncharacterized protein</fullName>
    </submittedName>
</protein>
<dbReference type="Proteomes" id="UP000054937">
    <property type="component" value="Unassembled WGS sequence"/>
</dbReference>
<keyword evidence="2" id="KW-0812">Transmembrane</keyword>
<gene>
    <name evidence="3" type="ORF">PPERSA_03742</name>
</gene>
<evidence type="ECO:0000313" key="4">
    <source>
        <dbReference type="Proteomes" id="UP000054937"/>
    </source>
</evidence>
<dbReference type="AlphaFoldDB" id="A0A0V0QHR0"/>